<gene>
    <name evidence="1" type="primary">gatC</name>
    <name evidence="2" type="ORF">IX83_01135</name>
</gene>
<comment type="subunit">
    <text evidence="1">Heterotrimer of A, B and C subunits.</text>
</comment>
<accession>A0A077DD61</accession>
<comment type="similarity">
    <text evidence="1">Belongs to the GatC family.</text>
</comment>
<protein>
    <recommendedName>
        <fullName evidence="1">Aspartyl/glutamyl-tRNA(Asn/Gln) amidotransferase subunit C</fullName>
        <shortName evidence="1">Asp/Glu-ADT subunit C</shortName>
        <ecNumber evidence="1">6.3.5.-</ecNumber>
    </recommendedName>
</protein>
<dbReference type="PANTHER" id="PTHR15004">
    <property type="entry name" value="GLUTAMYL-TRNA(GLN) AMIDOTRANSFERASE SUBUNIT C, MITOCHONDRIAL"/>
    <property type="match status" value="1"/>
</dbReference>
<dbReference type="NCBIfam" id="TIGR00135">
    <property type="entry name" value="gatC"/>
    <property type="match status" value="1"/>
</dbReference>
<comment type="catalytic activity">
    <reaction evidence="1">
        <text>L-glutamyl-tRNA(Gln) + L-glutamine + ATP + H2O = L-glutaminyl-tRNA(Gln) + L-glutamate + ADP + phosphate + H(+)</text>
        <dbReference type="Rhea" id="RHEA:17521"/>
        <dbReference type="Rhea" id="RHEA-COMP:9681"/>
        <dbReference type="Rhea" id="RHEA-COMP:9684"/>
        <dbReference type="ChEBI" id="CHEBI:15377"/>
        <dbReference type="ChEBI" id="CHEBI:15378"/>
        <dbReference type="ChEBI" id="CHEBI:29985"/>
        <dbReference type="ChEBI" id="CHEBI:30616"/>
        <dbReference type="ChEBI" id="CHEBI:43474"/>
        <dbReference type="ChEBI" id="CHEBI:58359"/>
        <dbReference type="ChEBI" id="CHEBI:78520"/>
        <dbReference type="ChEBI" id="CHEBI:78521"/>
        <dbReference type="ChEBI" id="CHEBI:456216"/>
    </reaction>
</comment>
<keyword evidence="1" id="KW-0067">ATP-binding</keyword>
<dbReference type="EC" id="6.3.5.-" evidence="1"/>
<keyword evidence="2" id="KW-0808">Transferase</keyword>
<dbReference type="KEGG" id="bpsi:IX83_01135"/>
<dbReference type="STRING" id="1072685.IX83_01135"/>
<evidence type="ECO:0000313" key="2">
    <source>
        <dbReference type="EMBL" id="AIL32111.1"/>
    </source>
</evidence>
<dbReference type="GO" id="GO:0050566">
    <property type="term" value="F:asparaginyl-tRNA synthase (glutamine-hydrolyzing) activity"/>
    <property type="evidence" value="ECO:0007669"/>
    <property type="project" value="RHEA"/>
</dbReference>
<dbReference type="RefSeq" id="WP_038498189.1">
    <property type="nucleotide sequence ID" value="NZ_AFWK01000078.1"/>
</dbReference>
<dbReference type="PANTHER" id="PTHR15004:SF0">
    <property type="entry name" value="GLUTAMYL-TRNA(GLN) AMIDOTRANSFERASE SUBUNIT C, MITOCHONDRIAL"/>
    <property type="match status" value="1"/>
</dbReference>
<dbReference type="GO" id="GO:0050567">
    <property type="term" value="F:glutaminyl-tRNA synthase (glutamine-hydrolyzing) activity"/>
    <property type="evidence" value="ECO:0007669"/>
    <property type="project" value="UniProtKB-UniRule"/>
</dbReference>
<dbReference type="InterPro" id="IPR036113">
    <property type="entry name" value="Asp/Glu-ADT_sf_sub_c"/>
</dbReference>
<name>A0A077DD61_9BURK</name>
<dbReference type="AlphaFoldDB" id="A0A077DD61"/>
<evidence type="ECO:0000256" key="1">
    <source>
        <dbReference type="HAMAP-Rule" id="MF_00122"/>
    </source>
</evidence>
<dbReference type="GO" id="GO:0006412">
    <property type="term" value="P:translation"/>
    <property type="evidence" value="ECO:0007669"/>
    <property type="project" value="UniProtKB-UniRule"/>
</dbReference>
<dbReference type="HOGENOM" id="CLU_105899_2_2_4"/>
<dbReference type="HAMAP" id="MF_00122">
    <property type="entry name" value="GatC"/>
    <property type="match status" value="1"/>
</dbReference>
<dbReference type="GO" id="GO:0016740">
    <property type="term" value="F:transferase activity"/>
    <property type="evidence" value="ECO:0007669"/>
    <property type="project" value="UniProtKB-KW"/>
</dbReference>
<keyword evidence="1" id="KW-0648">Protein biosynthesis</keyword>
<dbReference type="OrthoDB" id="9794326at2"/>
<sequence>MALNLQDITRIAKLARLELDEHTKTHMLDELNSLMNIIEKLQSVDTTGVEPLSHPLSAHEQVALRLREDKVTESSSIAERDLLMKNAPATENGLFLVPKVIE</sequence>
<dbReference type="Pfam" id="PF02686">
    <property type="entry name" value="GatC"/>
    <property type="match status" value="1"/>
</dbReference>
<keyword evidence="1" id="KW-0547">Nucleotide-binding</keyword>
<proteinExistence type="inferred from homology"/>
<evidence type="ECO:0000313" key="3">
    <source>
        <dbReference type="Proteomes" id="UP000028945"/>
    </source>
</evidence>
<comment type="catalytic activity">
    <reaction evidence="1">
        <text>L-aspartyl-tRNA(Asn) + L-glutamine + ATP + H2O = L-asparaginyl-tRNA(Asn) + L-glutamate + ADP + phosphate + 2 H(+)</text>
        <dbReference type="Rhea" id="RHEA:14513"/>
        <dbReference type="Rhea" id="RHEA-COMP:9674"/>
        <dbReference type="Rhea" id="RHEA-COMP:9677"/>
        <dbReference type="ChEBI" id="CHEBI:15377"/>
        <dbReference type="ChEBI" id="CHEBI:15378"/>
        <dbReference type="ChEBI" id="CHEBI:29985"/>
        <dbReference type="ChEBI" id="CHEBI:30616"/>
        <dbReference type="ChEBI" id="CHEBI:43474"/>
        <dbReference type="ChEBI" id="CHEBI:58359"/>
        <dbReference type="ChEBI" id="CHEBI:78515"/>
        <dbReference type="ChEBI" id="CHEBI:78516"/>
        <dbReference type="ChEBI" id="CHEBI:456216"/>
    </reaction>
</comment>
<dbReference type="GO" id="GO:0070681">
    <property type="term" value="P:glutaminyl-tRNAGln biosynthesis via transamidation"/>
    <property type="evidence" value="ECO:0007669"/>
    <property type="project" value="TreeGrafter"/>
</dbReference>
<dbReference type="Proteomes" id="UP000028945">
    <property type="component" value="Chromosome"/>
</dbReference>
<dbReference type="GO" id="GO:0005524">
    <property type="term" value="F:ATP binding"/>
    <property type="evidence" value="ECO:0007669"/>
    <property type="project" value="UniProtKB-KW"/>
</dbReference>
<dbReference type="eggNOG" id="COG0721">
    <property type="taxonomic scope" value="Bacteria"/>
</dbReference>
<reference evidence="2 3" key="1">
    <citation type="journal article" date="2014" name="BMC Genomics">
        <title>A genomic perspective on a new bacterial genus and species from the Alcaligenaceae family, Basilea psittacipulmonis.</title>
        <authorList>
            <person name="Whiteson K.L."/>
            <person name="Hernandez D."/>
            <person name="Lazarevic V."/>
            <person name="Gaia N."/>
            <person name="Farinelli L."/>
            <person name="Francois P."/>
            <person name="Pilo P."/>
            <person name="Frey J."/>
            <person name="Schrenzel J."/>
        </authorList>
    </citation>
    <scope>NUCLEOTIDE SEQUENCE [LARGE SCALE GENOMIC DNA]</scope>
    <source>
        <strain evidence="2 3">DSM 24701</strain>
    </source>
</reference>
<dbReference type="InterPro" id="IPR003837">
    <property type="entry name" value="GatC"/>
</dbReference>
<dbReference type="Gene3D" id="1.10.20.60">
    <property type="entry name" value="Glu-tRNAGln amidotransferase C subunit, N-terminal domain"/>
    <property type="match status" value="1"/>
</dbReference>
<organism evidence="2 3">
    <name type="scientific">Basilea psittacipulmonis DSM 24701</name>
    <dbReference type="NCBI Taxonomy" id="1072685"/>
    <lineage>
        <taxon>Bacteria</taxon>
        <taxon>Pseudomonadati</taxon>
        <taxon>Pseudomonadota</taxon>
        <taxon>Betaproteobacteria</taxon>
        <taxon>Burkholderiales</taxon>
        <taxon>Alcaligenaceae</taxon>
        <taxon>Basilea</taxon>
    </lineage>
</organism>
<keyword evidence="3" id="KW-1185">Reference proteome</keyword>
<keyword evidence="1" id="KW-0436">Ligase</keyword>
<dbReference type="SUPFAM" id="SSF141000">
    <property type="entry name" value="Glu-tRNAGln amidotransferase C subunit"/>
    <property type="match status" value="1"/>
</dbReference>
<dbReference type="GO" id="GO:0006450">
    <property type="term" value="P:regulation of translational fidelity"/>
    <property type="evidence" value="ECO:0007669"/>
    <property type="project" value="InterPro"/>
</dbReference>
<dbReference type="EMBL" id="CP009238">
    <property type="protein sequence ID" value="AIL32111.1"/>
    <property type="molecule type" value="Genomic_DNA"/>
</dbReference>
<comment type="function">
    <text evidence="1">Allows the formation of correctly charged Asn-tRNA(Asn) or Gln-tRNA(Gln) through the transamidation of misacylated Asp-tRNA(Asn) or Glu-tRNA(Gln) in organisms which lack either or both of asparaginyl-tRNA or glutaminyl-tRNA synthetases. The reaction takes place in the presence of glutamine and ATP through an activated phospho-Asp-tRNA(Asn) or phospho-Glu-tRNA(Gln).</text>
</comment>